<evidence type="ECO:0000313" key="2">
    <source>
        <dbReference type="Proteomes" id="UP000094342"/>
    </source>
</evidence>
<comment type="caution">
    <text evidence="1">The sequence shown here is derived from an EMBL/GenBank/DDBJ whole genome shotgun (WGS) entry which is preliminary data.</text>
</comment>
<proteinExistence type="predicted"/>
<dbReference type="Gene3D" id="1.10.1660.10">
    <property type="match status" value="1"/>
</dbReference>
<reference evidence="2" key="1">
    <citation type="submission" date="2016-05" db="EMBL/GenBank/DDBJ databases">
        <authorList>
            <person name="Li Y."/>
        </authorList>
    </citation>
    <scope>NUCLEOTIDE SEQUENCE [LARGE SCALE GENOMIC DNA]</scope>
    <source>
        <strain evidence="2">YIC4027</strain>
    </source>
</reference>
<dbReference type="SUPFAM" id="SSF46955">
    <property type="entry name" value="Putative DNA-binding domain"/>
    <property type="match status" value="1"/>
</dbReference>
<dbReference type="STRING" id="1752398.A8M32_07120"/>
<sequence length="112" mass="12900">MKLREREVLEVFGTITLRQLRQWVQRGWIVPSQGEAGPVFDEVDIARIRLVCELRSDMNVNDDAVPIILTLLDQLYGLRCELRTIATALVDQRDDVLQQLRQALSARSGRRL</sequence>
<organism evidence="1 2">
    <name type="scientific">Sinorhizobium alkalisoli</name>
    <dbReference type="NCBI Taxonomy" id="1752398"/>
    <lineage>
        <taxon>Bacteria</taxon>
        <taxon>Pseudomonadati</taxon>
        <taxon>Pseudomonadota</taxon>
        <taxon>Alphaproteobacteria</taxon>
        <taxon>Hyphomicrobiales</taxon>
        <taxon>Rhizobiaceae</taxon>
        <taxon>Sinorhizobium/Ensifer group</taxon>
        <taxon>Sinorhizobium</taxon>
    </lineage>
</organism>
<dbReference type="InterPro" id="IPR009061">
    <property type="entry name" value="DNA-bd_dom_put_sf"/>
</dbReference>
<dbReference type="EMBL" id="LYBW01000050">
    <property type="protein sequence ID" value="ODR92029.1"/>
    <property type="molecule type" value="Genomic_DNA"/>
</dbReference>
<accession>A0A1E3VEM0</accession>
<name>A0A1E3VEM0_9HYPH</name>
<gene>
    <name evidence="1" type="ORF">A8M32_07120</name>
</gene>
<dbReference type="AlphaFoldDB" id="A0A1E3VEM0"/>
<protein>
    <submittedName>
        <fullName evidence="1">Uncharacterized protein</fullName>
    </submittedName>
</protein>
<dbReference type="OrthoDB" id="9800876at2"/>
<keyword evidence="2" id="KW-1185">Reference proteome</keyword>
<evidence type="ECO:0000313" key="1">
    <source>
        <dbReference type="EMBL" id="ODR92029.1"/>
    </source>
</evidence>
<dbReference type="Proteomes" id="UP000094342">
    <property type="component" value="Unassembled WGS sequence"/>
</dbReference>
<dbReference type="RefSeq" id="WP_069457721.1">
    <property type="nucleotide sequence ID" value="NZ_LYBW01000050.1"/>
</dbReference>
<dbReference type="Pfam" id="PF13591">
    <property type="entry name" value="MerR_2"/>
    <property type="match status" value="1"/>
</dbReference>